<evidence type="ECO:0000313" key="1">
    <source>
        <dbReference type="EMBL" id="KAH7842524.1"/>
    </source>
</evidence>
<organism evidence="1 2">
    <name type="scientific">Vaccinium darrowii</name>
    <dbReference type="NCBI Taxonomy" id="229202"/>
    <lineage>
        <taxon>Eukaryota</taxon>
        <taxon>Viridiplantae</taxon>
        <taxon>Streptophyta</taxon>
        <taxon>Embryophyta</taxon>
        <taxon>Tracheophyta</taxon>
        <taxon>Spermatophyta</taxon>
        <taxon>Magnoliopsida</taxon>
        <taxon>eudicotyledons</taxon>
        <taxon>Gunneridae</taxon>
        <taxon>Pentapetalae</taxon>
        <taxon>asterids</taxon>
        <taxon>Ericales</taxon>
        <taxon>Ericaceae</taxon>
        <taxon>Vaccinioideae</taxon>
        <taxon>Vaccinieae</taxon>
        <taxon>Vaccinium</taxon>
    </lineage>
</organism>
<protein>
    <submittedName>
        <fullName evidence="1">Uncharacterized protein</fullName>
    </submittedName>
</protein>
<keyword evidence="2" id="KW-1185">Reference proteome</keyword>
<evidence type="ECO:0000313" key="2">
    <source>
        <dbReference type="Proteomes" id="UP000828048"/>
    </source>
</evidence>
<gene>
    <name evidence="1" type="ORF">Vadar_006360</name>
</gene>
<dbReference type="EMBL" id="CM037151">
    <property type="protein sequence ID" value="KAH7842524.1"/>
    <property type="molecule type" value="Genomic_DNA"/>
</dbReference>
<name>A0ACB7XNZ0_9ERIC</name>
<proteinExistence type="predicted"/>
<comment type="caution">
    <text evidence="1">The sequence shown here is derived from an EMBL/GenBank/DDBJ whole genome shotgun (WGS) entry which is preliminary data.</text>
</comment>
<sequence length="137" mass="14670">MDPSSAKSSRPSVPSTASETTIQPQLIHNGKRPDELPAVLWAYRTTPRQSTRETPYSLAYGTEAVIPLEIGLPTNHTALVESGGNDKALAEQLDISSVPGAAAQKLQQEGAAKGVQDWGFSPKESLGQYQSILRQKA</sequence>
<dbReference type="Proteomes" id="UP000828048">
    <property type="component" value="Chromosome 1"/>
</dbReference>
<reference evidence="1 2" key="1">
    <citation type="journal article" date="2021" name="Hortic Res">
        <title>High-quality reference genome and annotation aids understanding of berry development for evergreen blueberry (Vaccinium darrowii).</title>
        <authorList>
            <person name="Yu J."/>
            <person name="Hulse-Kemp A.M."/>
            <person name="Babiker E."/>
            <person name="Staton M."/>
        </authorList>
    </citation>
    <scope>NUCLEOTIDE SEQUENCE [LARGE SCALE GENOMIC DNA]</scope>
    <source>
        <strain evidence="2">cv. NJ 8807/NJ 8810</strain>
        <tissue evidence="1">Young leaf</tissue>
    </source>
</reference>
<accession>A0ACB7XNZ0</accession>